<protein>
    <submittedName>
        <fullName evidence="14">Sodium-coupled monocarboxylate transporter 1-like</fullName>
    </submittedName>
</protein>
<comment type="subcellular location">
    <subcellularLocation>
        <location evidence="1">Cell membrane</location>
        <topology evidence="1">Multi-pass membrane protein</topology>
    </subcellularLocation>
</comment>
<evidence type="ECO:0000256" key="7">
    <source>
        <dbReference type="ARBA" id="ARBA00023053"/>
    </source>
</evidence>
<evidence type="ECO:0000256" key="12">
    <source>
        <dbReference type="SAM" id="Phobius"/>
    </source>
</evidence>
<evidence type="ECO:0000256" key="6">
    <source>
        <dbReference type="ARBA" id="ARBA00022989"/>
    </source>
</evidence>
<keyword evidence="7" id="KW-0915">Sodium</keyword>
<evidence type="ECO:0000313" key="14">
    <source>
        <dbReference type="RefSeq" id="XP_035695681.1"/>
    </source>
</evidence>
<dbReference type="PANTHER" id="PTHR42985:SF28">
    <property type="entry name" value="SODIUM-DEPENDENT MULTIVITAMIN TRANSPORTER"/>
    <property type="match status" value="1"/>
</dbReference>
<reference evidence="13" key="1">
    <citation type="journal article" date="2020" name="Nat. Ecol. Evol.">
        <title>Deeply conserved synteny resolves early events in vertebrate evolution.</title>
        <authorList>
            <person name="Simakov O."/>
            <person name="Marletaz F."/>
            <person name="Yue J.X."/>
            <person name="O'Connell B."/>
            <person name="Jenkins J."/>
            <person name="Brandt A."/>
            <person name="Calef R."/>
            <person name="Tung C.H."/>
            <person name="Huang T.K."/>
            <person name="Schmutz J."/>
            <person name="Satoh N."/>
            <person name="Yu J.K."/>
            <person name="Putnam N.H."/>
            <person name="Green R.E."/>
            <person name="Rokhsar D.S."/>
        </authorList>
    </citation>
    <scope>NUCLEOTIDE SEQUENCE [LARGE SCALE GENOMIC DNA]</scope>
    <source>
        <strain evidence="13">S238N-H82</strain>
    </source>
</reference>
<keyword evidence="9 12" id="KW-0472">Membrane</keyword>
<sequence length="182" mass="20184">MTVAEEHLHNFGAVDYVIFGGMLAVTAATGLYHAFAGGGQRTTARYLMADRSMFSLPVAISVLASFMSAVSILGEPSEIFVHGIQYWLIDLSFFITIPVTAVFFIPVFHGLGLTTAYEYLEQRFSMSLRVVAACLFILQNTFYIAVILYAPALALETVTKFEVWKTSSTCRNHHNYVYILGT</sequence>
<keyword evidence="6 12" id="KW-1133">Transmembrane helix</keyword>
<dbReference type="KEGG" id="bfo:118429307"/>
<feature type="transmembrane region" description="Helical" evidence="12">
    <location>
        <begin position="86"/>
        <end position="109"/>
    </location>
</feature>
<accession>A0A9J7M6D5</accession>
<keyword evidence="10" id="KW-0739">Sodium transport</keyword>
<evidence type="ECO:0000256" key="3">
    <source>
        <dbReference type="ARBA" id="ARBA00022448"/>
    </source>
</evidence>
<reference evidence="14" key="2">
    <citation type="submission" date="2025-08" db="UniProtKB">
        <authorList>
            <consortium name="RefSeq"/>
        </authorList>
    </citation>
    <scope>IDENTIFICATION</scope>
    <source>
        <strain evidence="14">S238N-H82</strain>
        <tissue evidence="14">Testes</tissue>
    </source>
</reference>
<proteinExistence type="inferred from homology"/>
<keyword evidence="5 12" id="KW-0812">Transmembrane</keyword>
<dbReference type="Gene3D" id="1.20.1730.10">
    <property type="entry name" value="Sodium/glucose cotransporter"/>
    <property type="match status" value="1"/>
</dbReference>
<gene>
    <name evidence="14" type="primary">LOC118429307</name>
</gene>
<dbReference type="GO" id="GO:0005886">
    <property type="term" value="C:plasma membrane"/>
    <property type="evidence" value="ECO:0007669"/>
    <property type="project" value="UniProtKB-SubCell"/>
</dbReference>
<evidence type="ECO:0000256" key="1">
    <source>
        <dbReference type="ARBA" id="ARBA00004651"/>
    </source>
</evidence>
<evidence type="ECO:0000256" key="11">
    <source>
        <dbReference type="RuleBase" id="RU362091"/>
    </source>
</evidence>
<evidence type="ECO:0000256" key="5">
    <source>
        <dbReference type="ARBA" id="ARBA00022692"/>
    </source>
</evidence>
<feature type="transmembrane region" description="Helical" evidence="12">
    <location>
        <begin position="16"/>
        <end position="35"/>
    </location>
</feature>
<dbReference type="RefSeq" id="XP_035695681.1">
    <property type="nucleotide sequence ID" value="XM_035839788.1"/>
</dbReference>
<evidence type="ECO:0000313" key="13">
    <source>
        <dbReference type="Proteomes" id="UP000001554"/>
    </source>
</evidence>
<keyword evidence="4" id="KW-1003">Cell membrane</keyword>
<dbReference type="PANTHER" id="PTHR42985">
    <property type="entry name" value="SODIUM-COUPLED MONOCARBOXYLATE TRANSPORTER"/>
    <property type="match status" value="1"/>
</dbReference>
<dbReference type="Proteomes" id="UP000001554">
    <property type="component" value="Chromosome 13"/>
</dbReference>
<feature type="transmembrane region" description="Helical" evidence="12">
    <location>
        <begin position="56"/>
        <end position="74"/>
    </location>
</feature>
<dbReference type="GO" id="GO:0006814">
    <property type="term" value="P:sodium ion transport"/>
    <property type="evidence" value="ECO:0007669"/>
    <property type="project" value="UniProtKB-KW"/>
</dbReference>
<dbReference type="InterPro" id="IPR038377">
    <property type="entry name" value="Na/Glc_symporter_sf"/>
</dbReference>
<evidence type="ECO:0000256" key="4">
    <source>
        <dbReference type="ARBA" id="ARBA00022475"/>
    </source>
</evidence>
<dbReference type="OMA" id="WACIAPL"/>
<dbReference type="GeneID" id="118429307"/>
<name>A0A9J7M6D5_BRAFL</name>
<keyword evidence="3" id="KW-0813">Transport</keyword>
<dbReference type="GO" id="GO:0022857">
    <property type="term" value="F:transmembrane transporter activity"/>
    <property type="evidence" value="ECO:0007669"/>
    <property type="project" value="InterPro"/>
</dbReference>
<evidence type="ECO:0000256" key="2">
    <source>
        <dbReference type="ARBA" id="ARBA00006434"/>
    </source>
</evidence>
<dbReference type="Pfam" id="PF00474">
    <property type="entry name" value="SSF"/>
    <property type="match status" value="1"/>
</dbReference>
<comment type="similarity">
    <text evidence="2 11">Belongs to the sodium:solute symporter (SSF) (TC 2.A.21) family.</text>
</comment>
<evidence type="ECO:0000256" key="9">
    <source>
        <dbReference type="ARBA" id="ARBA00023136"/>
    </source>
</evidence>
<dbReference type="PROSITE" id="PS50283">
    <property type="entry name" value="NA_SOLUT_SYMP_3"/>
    <property type="match status" value="1"/>
</dbReference>
<dbReference type="AlphaFoldDB" id="A0A9J7M6D5"/>
<keyword evidence="13" id="KW-1185">Reference proteome</keyword>
<dbReference type="InterPro" id="IPR051163">
    <property type="entry name" value="Sodium:Solute_Symporter_SSF"/>
</dbReference>
<feature type="transmembrane region" description="Helical" evidence="12">
    <location>
        <begin position="130"/>
        <end position="150"/>
    </location>
</feature>
<keyword evidence="8" id="KW-0406">Ion transport</keyword>
<evidence type="ECO:0000256" key="10">
    <source>
        <dbReference type="ARBA" id="ARBA00023201"/>
    </source>
</evidence>
<dbReference type="OrthoDB" id="6132759at2759"/>
<dbReference type="InterPro" id="IPR001734">
    <property type="entry name" value="Na/solute_symporter"/>
</dbReference>
<evidence type="ECO:0000256" key="8">
    <source>
        <dbReference type="ARBA" id="ARBA00023065"/>
    </source>
</evidence>
<organism evidence="13 14">
    <name type="scientific">Branchiostoma floridae</name>
    <name type="common">Florida lancelet</name>
    <name type="synonym">Amphioxus</name>
    <dbReference type="NCBI Taxonomy" id="7739"/>
    <lineage>
        <taxon>Eukaryota</taxon>
        <taxon>Metazoa</taxon>
        <taxon>Chordata</taxon>
        <taxon>Cephalochordata</taxon>
        <taxon>Leptocardii</taxon>
        <taxon>Amphioxiformes</taxon>
        <taxon>Branchiostomatidae</taxon>
        <taxon>Branchiostoma</taxon>
    </lineage>
</organism>